<keyword evidence="3" id="KW-0813">Transport</keyword>
<evidence type="ECO:0000256" key="6">
    <source>
        <dbReference type="ARBA" id="ARBA00023136"/>
    </source>
</evidence>
<evidence type="ECO:0000256" key="3">
    <source>
        <dbReference type="ARBA" id="ARBA00022448"/>
    </source>
</evidence>
<dbReference type="GO" id="GO:0000139">
    <property type="term" value="C:Golgi membrane"/>
    <property type="evidence" value="ECO:0007669"/>
    <property type="project" value="UniProtKB-SubCell"/>
</dbReference>
<sequence length="251" mass="28551">MDLLDDTWDLPVSKNINRELFTDYEKDEAFDIDSFLLDNNFHYVPLDTLSKDLTSLTQEMDHALLDASSKSYKDFVTLCDRFSSTTETRPEMQNVKLDLTEFLHQLRELTKTDIANTREIVADTVDYLQTLDKLSVILANSTFLKSSLHLARKLCNVLESLCADDKKNHLDIILCGDLLTQLHQLTAKSHSALLKLQQIDSPLMVQLRSEYHSVISQFRACLHVLCDKCVESPSDTKELAAQLATLIPTDN</sequence>
<evidence type="ECO:0000259" key="8">
    <source>
        <dbReference type="Pfam" id="PF06148"/>
    </source>
</evidence>
<dbReference type="InterPro" id="IPR054494">
    <property type="entry name" value="COG2_C"/>
</dbReference>
<evidence type="ECO:0000259" key="9">
    <source>
        <dbReference type="Pfam" id="PF22431"/>
    </source>
</evidence>
<comment type="subcellular location">
    <subcellularLocation>
        <location evidence="1">Golgi apparatus membrane</location>
        <topology evidence="1">Peripheral membrane protein</topology>
    </subcellularLocation>
</comment>
<name>A0A1G4JV66_9SACH</name>
<gene>
    <name evidence="10" type="ORF">LAME_0F09494G</name>
</gene>
<evidence type="ECO:0000256" key="5">
    <source>
        <dbReference type="ARBA" id="ARBA00023034"/>
    </source>
</evidence>
<keyword evidence="11" id="KW-1185">Reference proteome</keyword>
<keyword evidence="4" id="KW-0653">Protein transport</keyword>
<keyword evidence="6" id="KW-0472">Membrane</keyword>
<proteinExistence type="predicted"/>
<dbReference type="Pfam" id="PF22431">
    <property type="entry name" value="COG2p_C"/>
    <property type="match status" value="1"/>
</dbReference>
<evidence type="ECO:0000256" key="1">
    <source>
        <dbReference type="ARBA" id="ARBA00004395"/>
    </source>
</evidence>
<organism evidence="10 11">
    <name type="scientific">Lachancea meyersii CBS 8951</name>
    <dbReference type="NCBI Taxonomy" id="1266667"/>
    <lineage>
        <taxon>Eukaryota</taxon>
        <taxon>Fungi</taxon>
        <taxon>Dikarya</taxon>
        <taxon>Ascomycota</taxon>
        <taxon>Saccharomycotina</taxon>
        <taxon>Saccharomycetes</taxon>
        <taxon>Saccharomycetales</taxon>
        <taxon>Saccharomycetaceae</taxon>
        <taxon>Lachancea</taxon>
    </lineage>
</organism>
<evidence type="ECO:0000256" key="4">
    <source>
        <dbReference type="ARBA" id="ARBA00022927"/>
    </source>
</evidence>
<reference evidence="11" key="1">
    <citation type="submission" date="2016-03" db="EMBL/GenBank/DDBJ databases">
        <authorList>
            <person name="Devillers Hugo."/>
        </authorList>
    </citation>
    <scope>NUCLEOTIDE SEQUENCE [LARGE SCALE GENOMIC DNA]</scope>
</reference>
<dbReference type="OrthoDB" id="4034328at2759"/>
<dbReference type="InterPro" id="IPR024602">
    <property type="entry name" value="COG_su2_N"/>
</dbReference>
<dbReference type="EMBL" id="LT598477">
    <property type="protein sequence ID" value="SCU94830.1"/>
    <property type="molecule type" value="Genomic_DNA"/>
</dbReference>
<evidence type="ECO:0000256" key="7">
    <source>
        <dbReference type="ARBA" id="ARBA00031344"/>
    </source>
</evidence>
<keyword evidence="5" id="KW-0333">Golgi apparatus</keyword>
<dbReference type="AlphaFoldDB" id="A0A1G4JV66"/>
<feature type="domain" description="Conserved oligomeric Golgi complex subunit 2 N-terminal" evidence="8">
    <location>
        <begin position="28"/>
        <end position="92"/>
    </location>
</feature>
<dbReference type="Proteomes" id="UP000191144">
    <property type="component" value="Chromosome F"/>
</dbReference>
<dbReference type="GO" id="GO:0015031">
    <property type="term" value="P:protein transport"/>
    <property type="evidence" value="ECO:0007669"/>
    <property type="project" value="UniProtKB-KW"/>
</dbReference>
<dbReference type="Pfam" id="PF06148">
    <property type="entry name" value="COG2_N"/>
    <property type="match status" value="1"/>
</dbReference>
<accession>A0A1G4JV66</accession>
<evidence type="ECO:0000256" key="2">
    <source>
        <dbReference type="ARBA" id="ARBA00020977"/>
    </source>
</evidence>
<evidence type="ECO:0000313" key="11">
    <source>
        <dbReference type="Proteomes" id="UP000191144"/>
    </source>
</evidence>
<dbReference type="Gene3D" id="1.20.58.1240">
    <property type="match status" value="1"/>
</dbReference>
<protein>
    <recommendedName>
        <fullName evidence="2">Conserved oligomeric Golgi complex subunit 2</fullName>
    </recommendedName>
    <alternativeName>
        <fullName evidence="7">Component of oligomeric Golgi complex 2</fullName>
    </alternativeName>
</protein>
<evidence type="ECO:0000313" key="10">
    <source>
        <dbReference type="EMBL" id="SCU94830.1"/>
    </source>
</evidence>
<feature type="domain" description="Conserved oligomeric Golgi complex subunit 2 C-terminal" evidence="9">
    <location>
        <begin position="98"/>
        <end position="239"/>
    </location>
</feature>